<evidence type="ECO:0000313" key="2">
    <source>
        <dbReference type="EMBL" id="KMT65837.1"/>
    </source>
</evidence>
<evidence type="ECO:0000313" key="3">
    <source>
        <dbReference type="Proteomes" id="UP000037600"/>
    </source>
</evidence>
<dbReference type="STRING" id="1513271.XM47_06985"/>
<dbReference type="AlphaFoldDB" id="A0A0J8GSW0"/>
<dbReference type="InterPro" id="IPR032260">
    <property type="entry name" value="DUF5060"/>
</dbReference>
<dbReference type="EMBL" id="LAZL01000009">
    <property type="protein sequence ID" value="KMT65837.1"/>
    <property type="molecule type" value="Genomic_DNA"/>
</dbReference>
<organism evidence="2 3">
    <name type="scientific">Catenovulum maritimum</name>
    <dbReference type="NCBI Taxonomy" id="1513271"/>
    <lineage>
        <taxon>Bacteria</taxon>
        <taxon>Pseudomonadati</taxon>
        <taxon>Pseudomonadota</taxon>
        <taxon>Gammaproteobacteria</taxon>
        <taxon>Alteromonadales</taxon>
        <taxon>Alteromonadaceae</taxon>
        <taxon>Catenovulum</taxon>
    </lineage>
</organism>
<dbReference type="Proteomes" id="UP000037600">
    <property type="component" value="Unassembled WGS sequence"/>
</dbReference>
<comment type="caution">
    <text evidence="2">The sequence shown here is derived from an EMBL/GenBank/DDBJ whole genome shotgun (WGS) entry which is preliminary data.</text>
</comment>
<evidence type="ECO:0000259" key="1">
    <source>
        <dbReference type="Pfam" id="PF16586"/>
    </source>
</evidence>
<dbReference type="Pfam" id="PF16586">
    <property type="entry name" value="DUF5060"/>
    <property type="match status" value="1"/>
</dbReference>
<dbReference type="PATRIC" id="fig|1513271.3.peg.1430"/>
<keyword evidence="3" id="KW-1185">Reference proteome</keyword>
<gene>
    <name evidence="2" type="ORF">XM47_06985</name>
</gene>
<feature type="domain" description="DUF5060" evidence="1">
    <location>
        <begin position="24"/>
        <end position="108"/>
    </location>
</feature>
<protein>
    <recommendedName>
        <fullName evidence="1">DUF5060 domain-containing protein</fullName>
    </recommendedName>
</protein>
<name>A0A0J8GSW0_9ALTE</name>
<sequence length="606" mass="69392">MLGCTWGGAVYADVYSSAELSGEQRKWHKLTLTFDGPETSEADKNNPFLNYRLNVEFIHTESGDSFLVPGYFAADGNAENTSATAGNKWRVHFTPNQTGQWQWHASFRKNRWVAISDKPDSGVSAGFMDNKKGIFKISETNKSLPDFRAAGRLEYIKQPYLRFAETKKYFIKAGPDAPENFLAYADFDGTFHNDGHKDHLVKTWEAHLKDWNKQDPTWQQGKGKAIIGALNYLHHKGLNAVSFLTLNIIGDDQNVFPYVDYDTYDRFDVSKLAQWEIVFEHAQKLGLFLHFKTQEMENQGLLDGGGTGVQRKLYYRELIARFGHHLALNWNLGEENGEWINNHPSMPQGTNERIAMARYFKEHDPYNHHVVIHNGIDYKDLTGADSHYTGASVQTHHRDFHTVHDEVVRLRDWPVVNGPWAIAVDEPGDAQHALMPDNMNPEHNDARMNGLWGALTAGAWGTEWYFGYANPHSDLTAQDYRSRDKFWDMARYSIEFFDLIDVPYHKAKNADERLYGADGYVLAQLGEFYIIYLKSVTDTAKIDFKHFSGEFQVKWFDPRNGGDLQDGSVEKITAFWKHKVTKRNAHLIGQAPSSQDKDWVVLIKKI</sequence>
<dbReference type="Gene3D" id="2.60.40.10">
    <property type="entry name" value="Immunoglobulins"/>
    <property type="match status" value="1"/>
</dbReference>
<reference evidence="2 3" key="1">
    <citation type="submission" date="2015-04" db="EMBL/GenBank/DDBJ databases">
        <title>Draft Genome Sequence of the Novel Agar-Digesting Marine Bacterium Q1.</title>
        <authorList>
            <person name="Li Y."/>
            <person name="Li D."/>
            <person name="Chen G."/>
            <person name="Du Z."/>
        </authorList>
    </citation>
    <scope>NUCLEOTIDE SEQUENCE [LARGE SCALE GENOMIC DNA]</scope>
    <source>
        <strain evidence="2 3">Q1</strain>
    </source>
</reference>
<dbReference type="InterPro" id="IPR013783">
    <property type="entry name" value="Ig-like_fold"/>
</dbReference>
<proteinExistence type="predicted"/>
<dbReference type="Gene3D" id="3.20.20.80">
    <property type="entry name" value="Glycosidases"/>
    <property type="match status" value="1"/>
</dbReference>
<accession>A0A0J8GSW0</accession>